<reference evidence="1" key="1">
    <citation type="submission" date="2020-12" db="EMBL/GenBank/DDBJ databases">
        <title>M. sibirica DSM 26468T genome.</title>
        <authorList>
            <person name="Thieme N."/>
            <person name="Rettenmaier R."/>
            <person name="Zverlov V."/>
            <person name="Liebl W."/>
        </authorList>
    </citation>
    <scope>NUCLEOTIDE SEQUENCE</scope>
    <source>
        <strain evidence="1">DSM 26468</strain>
    </source>
</reference>
<sequence>MIYMLGESLHGKNSNRNVSGVIKRKRDNTIGCFIRIPDDFKYDAWNCDYKAYIDTLKV</sequence>
<evidence type="ECO:0000313" key="2">
    <source>
        <dbReference type="Proteomes" id="UP000623269"/>
    </source>
</evidence>
<dbReference type="EMBL" id="JAEAGR010000008">
    <property type="protein sequence ID" value="MBH1941054.1"/>
    <property type="molecule type" value="Genomic_DNA"/>
</dbReference>
<protein>
    <submittedName>
        <fullName evidence="1">Uncharacterized protein</fullName>
    </submittedName>
</protein>
<proteinExistence type="predicted"/>
<accession>A0A8J7H2K8</accession>
<organism evidence="1 2">
    <name type="scientific">Mobilitalea sibirica</name>
    <dbReference type="NCBI Taxonomy" id="1462919"/>
    <lineage>
        <taxon>Bacteria</taxon>
        <taxon>Bacillati</taxon>
        <taxon>Bacillota</taxon>
        <taxon>Clostridia</taxon>
        <taxon>Lachnospirales</taxon>
        <taxon>Lachnospiraceae</taxon>
        <taxon>Mobilitalea</taxon>
    </lineage>
</organism>
<dbReference type="Proteomes" id="UP000623269">
    <property type="component" value="Unassembled WGS sequence"/>
</dbReference>
<keyword evidence="2" id="KW-1185">Reference proteome</keyword>
<name>A0A8J7H2K8_9FIRM</name>
<dbReference type="AlphaFoldDB" id="A0A8J7H2K8"/>
<gene>
    <name evidence="1" type="ORF">I5677_09135</name>
</gene>
<comment type="caution">
    <text evidence="1">The sequence shown here is derived from an EMBL/GenBank/DDBJ whole genome shotgun (WGS) entry which is preliminary data.</text>
</comment>
<evidence type="ECO:0000313" key="1">
    <source>
        <dbReference type="EMBL" id="MBH1941054.1"/>
    </source>
</evidence>